<organism evidence="1">
    <name type="scientific">viral metagenome</name>
    <dbReference type="NCBI Taxonomy" id="1070528"/>
    <lineage>
        <taxon>unclassified sequences</taxon>
        <taxon>metagenomes</taxon>
        <taxon>organismal metagenomes</taxon>
    </lineage>
</organism>
<name>A0A6C0J119_9ZZZZ</name>
<dbReference type="AlphaFoldDB" id="A0A6C0J119"/>
<reference evidence="1" key="1">
    <citation type="journal article" date="2020" name="Nature">
        <title>Giant virus diversity and host interactions through global metagenomics.</title>
        <authorList>
            <person name="Schulz F."/>
            <person name="Roux S."/>
            <person name="Paez-Espino D."/>
            <person name="Jungbluth S."/>
            <person name="Walsh D.A."/>
            <person name="Denef V.J."/>
            <person name="McMahon K.D."/>
            <person name="Konstantinidis K.T."/>
            <person name="Eloe-Fadrosh E.A."/>
            <person name="Kyrpides N.C."/>
            <person name="Woyke T."/>
        </authorList>
    </citation>
    <scope>NUCLEOTIDE SEQUENCE</scope>
    <source>
        <strain evidence="1">GVMAG-M-3300025138-11</strain>
    </source>
</reference>
<protein>
    <submittedName>
        <fullName evidence="1">Uncharacterized protein</fullName>
    </submittedName>
</protein>
<sequence>MTKNKFDVAATKAFVYPKKSVNTSSLPPSNLVNNQVSKSELKHNFIIDIAEGRVDTIIPEYKQSGGNNPNIYNYIINPLTNRKVSIYSKLGNNILKKYFYLTF</sequence>
<evidence type="ECO:0000313" key="1">
    <source>
        <dbReference type="EMBL" id="QHT97343.1"/>
    </source>
</evidence>
<proteinExistence type="predicted"/>
<accession>A0A6C0J119</accession>
<dbReference type="EMBL" id="MN740275">
    <property type="protein sequence ID" value="QHT97343.1"/>
    <property type="molecule type" value="Genomic_DNA"/>
</dbReference>